<dbReference type="KEGG" id="csq:CSCA_0071"/>
<dbReference type="STRING" id="1548.CSCA_0071"/>
<dbReference type="GO" id="GO:0016036">
    <property type="term" value="P:cellular response to phosphate starvation"/>
    <property type="evidence" value="ECO:0007669"/>
    <property type="project" value="TreeGrafter"/>
</dbReference>
<dbReference type="InterPro" id="IPR003594">
    <property type="entry name" value="HATPase_dom"/>
</dbReference>
<keyword evidence="8" id="KW-0472">Membrane</keyword>
<proteinExistence type="predicted"/>
<keyword evidence="10" id="KW-0067">ATP-binding</keyword>
<dbReference type="InterPro" id="IPR036890">
    <property type="entry name" value="HATPase_C_sf"/>
</dbReference>
<feature type="domain" description="Histidine kinase" evidence="9">
    <location>
        <begin position="198"/>
        <end position="412"/>
    </location>
</feature>
<evidence type="ECO:0000256" key="3">
    <source>
        <dbReference type="ARBA" id="ARBA00012438"/>
    </source>
</evidence>
<dbReference type="SUPFAM" id="SSF55874">
    <property type="entry name" value="ATPase domain of HSP90 chaperone/DNA topoisomerase II/histidine kinase"/>
    <property type="match status" value="1"/>
</dbReference>
<dbReference type="AlphaFoldDB" id="A0A0E3GPP8"/>
<keyword evidence="11" id="KW-1185">Reference proteome</keyword>
<dbReference type="RefSeq" id="WP_029162199.1">
    <property type="nucleotide sequence ID" value="NZ_CP009933.1"/>
</dbReference>
<dbReference type="InterPro" id="IPR036097">
    <property type="entry name" value="HisK_dim/P_sf"/>
</dbReference>
<dbReference type="Gene3D" id="1.10.287.130">
    <property type="match status" value="1"/>
</dbReference>
<evidence type="ECO:0000256" key="4">
    <source>
        <dbReference type="ARBA" id="ARBA00022553"/>
    </source>
</evidence>
<dbReference type="SUPFAM" id="SSF47384">
    <property type="entry name" value="Homodimeric domain of signal transducing histidine kinase"/>
    <property type="match status" value="1"/>
</dbReference>
<dbReference type="HOGENOM" id="CLU_000445_89_3_9"/>
<dbReference type="CDD" id="cd00075">
    <property type="entry name" value="HATPase"/>
    <property type="match status" value="1"/>
</dbReference>
<dbReference type="PANTHER" id="PTHR45453">
    <property type="entry name" value="PHOSPHATE REGULON SENSOR PROTEIN PHOR"/>
    <property type="match status" value="1"/>
</dbReference>
<dbReference type="InterPro" id="IPR005467">
    <property type="entry name" value="His_kinase_dom"/>
</dbReference>
<dbReference type="SMART" id="SM00388">
    <property type="entry name" value="HisKA"/>
    <property type="match status" value="1"/>
</dbReference>
<name>A0A0E3GPP8_CLOSL</name>
<feature type="transmembrane region" description="Helical" evidence="8">
    <location>
        <begin position="12"/>
        <end position="34"/>
    </location>
</feature>
<dbReference type="PANTHER" id="PTHR45453:SF1">
    <property type="entry name" value="PHOSPHATE REGULON SENSOR PROTEIN PHOR"/>
    <property type="match status" value="1"/>
</dbReference>
<feature type="transmembrane region" description="Helical" evidence="8">
    <location>
        <begin position="107"/>
        <end position="131"/>
    </location>
</feature>
<keyword evidence="5" id="KW-0808">Transferase</keyword>
<dbReference type="SMART" id="SM00387">
    <property type="entry name" value="HATPase_c"/>
    <property type="match status" value="1"/>
</dbReference>
<keyword evidence="8" id="KW-1133">Transmembrane helix</keyword>
<keyword evidence="10" id="KW-0547">Nucleotide-binding</keyword>
<evidence type="ECO:0000313" key="11">
    <source>
        <dbReference type="Proteomes" id="UP000033115"/>
    </source>
</evidence>
<dbReference type="FunFam" id="3.30.565.10:FF:000006">
    <property type="entry name" value="Sensor histidine kinase WalK"/>
    <property type="match status" value="1"/>
</dbReference>
<evidence type="ECO:0000256" key="7">
    <source>
        <dbReference type="ARBA" id="ARBA00023012"/>
    </source>
</evidence>
<evidence type="ECO:0000256" key="2">
    <source>
        <dbReference type="ARBA" id="ARBA00004370"/>
    </source>
</evidence>
<dbReference type="Gene3D" id="3.30.565.10">
    <property type="entry name" value="Histidine kinase-like ATPase, C-terminal domain"/>
    <property type="match status" value="1"/>
</dbReference>
<dbReference type="Pfam" id="PF02518">
    <property type="entry name" value="HATPase_c"/>
    <property type="match status" value="1"/>
</dbReference>
<evidence type="ECO:0000256" key="6">
    <source>
        <dbReference type="ARBA" id="ARBA00022777"/>
    </source>
</evidence>
<accession>A0A0E3GPP8</accession>
<evidence type="ECO:0000256" key="8">
    <source>
        <dbReference type="SAM" id="Phobius"/>
    </source>
</evidence>
<organism evidence="10 11">
    <name type="scientific">Clostridium scatologenes</name>
    <dbReference type="NCBI Taxonomy" id="1548"/>
    <lineage>
        <taxon>Bacteria</taxon>
        <taxon>Bacillati</taxon>
        <taxon>Bacillota</taxon>
        <taxon>Clostridia</taxon>
        <taxon>Eubacteriales</taxon>
        <taxon>Clostridiaceae</taxon>
        <taxon>Clostridium</taxon>
    </lineage>
</organism>
<keyword evidence="4" id="KW-0597">Phosphoprotein</keyword>
<dbReference type="EC" id="2.7.13.3" evidence="3"/>
<keyword evidence="8" id="KW-0812">Transmembrane</keyword>
<dbReference type="GO" id="GO:0005886">
    <property type="term" value="C:plasma membrane"/>
    <property type="evidence" value="ECO:0007669"/>
    <property type="project" value="TreeGrafter"/>
</dbReference>
<keyword evidence="6" id="KW-0418">Kinase</keyword>
<dbReference type="CDD" id="cd00082">
    <property type="entry name" value="HisKA"/>
    <property type="match status" value="1"/>
</dbReference>
<keyword evidence="7" id="KW-0902">Two-component regulatory system</keyword>
<comment type="subcellular location">
    <subcellularLocation>
        <location evidence="2">Membrane</location>
    </subcellularLocation>
</comment>
<dbReference type="GO" id="GO:0004721">
    <property type="term" value="F:phosphoprotein phosphatase activity"/>
    <property type="evidence" value="ECO:0007669"/>
    <property type="project" value="TreeGrafter"/>
</dbReference>
<protein>
    <recommendedName>
        <fullName evidence="3">histidine kinase</fullName>
        <ecNumber evidence="3">2.7.13.3</ecNumber>
    </recommendedName>
</protein>
<dbReference type="GO" id="GO:0005524">
    <property type="term" value="F:ATP binding"/>
    <property type="evidence" value="ECO:0007669"/>
    <property type="project" value="UniProtKB-KW"/>
</dbReference>
<reference evidence="10 11" key="1">
    <citation type="journal article" date="2015" name="J. Biotechnol.">
        <title>Complete genome sequence of a malodorant-producing acetogen, Clostridium scatologenes ATCC 25775(T).</title>
        <authorList>
            <person name="Zhu Z."/>
            <person name="Guo T."/>
            <person name="Zheng H."/>
            <person name="Song T."/>
            <person name="Ouyang P."/>
            <person name="Xie J."/>
        </authorList>
    </citation>
    <scope>NUCLEOTIDE SEQUENCE [LARGE SCALE GENOMIC DNA]</scope>
    <source>
        <strain evidence="10 11">ATCC 25775</strain>
    </source>
</reference>
<evidence type="ECO:0000256" key="1">
    <source>
        <dbReference type="ARBA" id="ARBA00000085"/>
    </source>
</evidence>
<gene>
    <name evidence="10" type="ORF">CSCA_0071</name>
</gene>
<dbReference type="PROSITE" id="PS50109">
    <property type="entry name" value="HIS_KIN"/>
    <property type="match status" value="1"/>
</dbReference>
<dbReference type="InterPro" id="IPR004358">
    <property type="entry name" value="Sig_transdc_His_kin-like_C"/>
</dbReference>
<comment type="catalytic activity">
    <reaction evidence="1">
        <text>ATP + protein L-histidine = ADP + protein N-phospho-L-histidine.</text>
        <dbReference type="EC" id="2.7.13.3"/>
    </reaction>
</comment>
<dbReference type="EMBL" id="CP009933">
    <property type="protein sequence ID" value="AKA67196.1"/>
    <property type="molecule type" value="Genomic_DNA"/>
</dbReference>
<dbReference type="Pfam" id="PF00512">
    <property type="entry name" value="HisKA"/>
    <property type="match status" value="1"/>
</dbReference>
<dbReference type="Proteomes" id="UP000033115">
    <property type="component" value="Chromosome"/>
</dbReference>
<sequence>MKIFDIKDLRKLFTLIIALLLSYILLGQAILAMITNDYKSGLIKHDYEVAGYLYRDNGNMSHIKEAFTQKKSVEDYRSGEILLKGVGYDASTNNNLIPNLKAFNNKYAVLVFCLSFSMGITLLFILFIFAVKFNKTLEKASSDILSFMNGNHEIRLDDNKEGSLSKLFSAINMMATSQATHITKEKQNKEFLKDTISDISHQLKTPLAALEMYNEIILDENVNNDVVSSFNLKINSELKRMENLIQNLLKLAKLDAGAIELNKQKSNLKDFLESIIMRFQTRAQHEGKSIILNCDNNLVFIYDKEWLLEAISNIIKNALDHTESGNEICISCDNTPVAIRIIIKDNGFGIHAEDLHYIFKRFYRSRFSKNTRGVGIGLTLSKSIVEKHGGTIMVESELGSGTVFRLIFSKLTTL</sequence>
<dbReference type="PRINTS" id="PR00344">
    <property type="entry name" value="BCTRLSENSOR"/>
</dbReference>
<dbReference type="InterPro" id="IPR050351">
    <property type="entry name" value="BphY/WalK/GraS-like"/>
</dbReference>
<dbReference type="GO" id="GO:0000155">
    <property type="term" value="F:phosphorelay sensor kinase activity"/>
    <property type="evidence" value="ECO:0007669"/>
    <property type="project" value="InterPro"/>
</dbReference>
<evidence type="ECO:0000259" key="9">
    <source>
        <dbReference type="PROSITE" id="PS50109"/>
    </source>
</evidence>
<evidence type="ECO:0000256" key="5">
    <source>
        <dbReference type="ARBA" id="ARBA00022679"/>
    </source>
</evidence>
<dbReference type="InterPro" id="IPR003661">
    <property type="entry name" value="HisK_dim/P_dom"/>
</dbReference>
<evidence type="ECO:0000313" key="10">
    <source>
        <dbReference type="EMBL" id="AKA67196.1"/>
    </source>
</evidence>